<sequence>MGNRGADAYRRRMERAARLRASGVPEQQEAPETPAEAELRRRKAMIDPGDRADYLIRDAMQRGEFDNLQYAGKPIPGMGEGHDPDWWIKGLIQREKLSGLGPPALLLRVEDAELDSRLDTIPSAALVRAAVEDFNARIVEARRQLLGGPPVITKMRDVDTEVRRWRERRAAAAPPEAVPEPPRPWWRRVGRRSGRGRSGGRRNGGGRA</sequence>
<dbReference type="RefSeq" id="WP_191746442.1">
    <property type="nucleotide sequence ID" value="NZ_JACSQC010000003.1"/>
</dbReference>
<gene>
    <name evidence="3" type="ORF">H9638_06645</name>
</gene>
<accession>A0ABR8YGZ8</accession>
<feature type="region of interest" description="Disordered" evidence="1">
    <location>
        <begin position="167"/>
        <end position="208"/>
    </location>
</feature>
<evidence type="ECO:0000313" key="4">
    <source>
        <dbReference type="Proteomes" id="UP000652763"/>
    </source>
</evidence>
<keyword evidence="4" id="KW-1185">Reference proteome</keyword>
<organism evidence="3 4">
    <name type="scientific">Arthrobacter pullicola</name>
    <dbReference type="NCBI Taxonomy" id="2762224"/>
    <lineage>
        <taxon>Bacteria</taxon>
        <taxon>Bacillati</taxon>
        <taxon>Actinomycetota</taxon>
        <taxon>Actinomycetes</taxon>
        <taxon>Micrococcales</taxon>
        <taxon>Micrococcaceae</taxon>
        <taxon>Arthrobacter</taxon>
    </lineage>
</organism>
<evidence type="ECO:0000259" key="2">
    <source>
        <dbReference type="Pfam" id="PF09350"/>
    </source>
</evidence>
<evidence type="ECO:0000313" key="3">
    <source>
        <dbReference type="EMBL" id="MBD8043487.1"/>
    </source>
</evidence>
<feature type="region of interest" description="Disordered" evidence="1">
    <location>
        <begin position="1"/>
        <end position="38"/>
    </location>
</feature>
<comment type="caution">
    <text evidence="3">The sequence shown here is derived from an EMBL/GenBank/DDBJ whole genome shotgun (WGS) entry which is preliminary data.</text>
</comment>
<feature type="compositionally biased region" description="Low complexity" evidence="1">
    <location>
        <begin position="19"/>
        <end position="36"/>
    </location>
</feature>
<reference evidence="3 4" key="1">
    <citation type="submission" date="2020-08" db="EMBL/GenBank/DDBJ databases">
        <title>A Genomic Blueprint of the Chicken Gut Microbiome.</title>
        <authorList>
            <person name="Gilroy R."/>
            <person name="Ravi A."/>
            <person name="Getino M."/>
            <person name="Pursley I."/>
            <person name="Horton D.L."/>
            <person name="Alikhan N.-F."/>
            <person name="Baker D."/>
            <person name="Gharbi K."/>
            <person name="Hall N."/>
            <person name="Watson M."/>
            <person name="Adriaenssens E.M."/>
            <person name="Foster-Nyarko E."/>
            <person name="Jarju S."/>
            <person name="Secka A."/>
            <person name="Antonio M."/>
            <person name="Oren A."/>
            <person name="Chaudhuri R."/>
            <person name="La Ragione R.M."/>
            <person name="Hildebrand F."/>
            <person name="Pallen M.J."/>
        </authorList>
    </citation>
    <scope>NUCLEOTIDE SEQUENCE [LARGE SCALE GENOMIC DNA]</scope>
    <source>
        <strain evidence="3 4">Sa2BUA2</strain>
    </source>
</reference>
<dbReference type="EMBL" id="JACSQC010000003">
    <property type="protein sequence ID" value="MBD8043487.1"/>
    <property type="molecule type" value="Genomic_DNA"/>
</dbReference>
<feature type="compositionally biased region" description="Basic residues" evidence="1">
    <location>
        <begin position="185"/>
        <end position="200"/>
    </location>
</feature>
<evidence type="ECO:0000256" key="1">
    <source>
        <dbReference type="SAM" id="MobiDB-lite"/>
    </source>
</evidence>
<feature type="domain" description="DnaJ homologue subfamily C member 28 conserved" evidence="2">
    <location>
        <begin position="52"/>
        <end position="118"/>
    </location>
</feature>
<protein>
    <submittedName>
        <fullName evidence="3">DUF1992 domain-containing protein</fullName>
    </submittedName>
</protein>
<dbReference type="Proteomes" id="UP000652763">
    <property type="component" value="Unassembled WGS sequence"/>
</dbReference>
<proteinExistence type="predicted"/>
<name>A0ABR8YGZ8_9MICC</name>
<feature type="compositionally biased region" description="Basic and acidic residues" evidence="1">
    <location>
        <begin position="7"/>
        <end position="17"/>
    </location>
</feature>
<dbReference type="Pfam" id="PF09350">
    <property type="entry name" value="DJC28_CD"/>
    <property type="match status" value="1"/>
</dbReference>
<dbReference type="InterPro" id="IPR018961">
    <property type="entry name" value="DnaJ_homolog_subfam-C_membr-28"/>
</dbReference>